<evidence type="ECO:0000256" key="2">
    <source>
        <dbReference type="SAM" id="MobiDB-lite"/>
    </source>
</evidence>
<name>A0A1Y2LYC0_EPING</name>
<reference evidence="3 4" key="1">
    <citation type="journal article" date="2017" name="Genome Announc.">
        <title>Genome sequence of the saprophytic ascomycete Epicoccum nigrum ICMP 19927 strain isolated from New Zealand.</title>
        <authorList>
            <person name="Fokin M."/>
            <person name="Fleetwood D."/>
            <person name="Weir B.S."/>
            <person name="Villas-Boas S.G."/>
        </authorList>
    </citation>
    <scope>NUCLEOTIDE SEQUENCE [LARGE SCALE GENOMIC DNA]</scope>
    <source>
        <strain evidence="3 4">ICMP 19927</strain>
    </source>
</reference>
<dbReference type="InParanoid" id="A0A1Y2LYC0"/>
<dbReference type="PANTHER" id="PTHR42067:SF1">
    <property type="entry name" value="MITOTIC APPARATUS PROTEIN P62"/>
    <property type="match status" value="1"/>
</dbReference>
<evidence type="ECO:0008006" key="5">
    <source>
        <dbReference type="Google" id="ProtNLM"/>
    </source>
</evidence>
<evidence type="ECO:0000313" key="4">
    <source>
        <dbReference type="Proteomes" id="UP000193240"/>
    </source>
</evidence>
<proteinExistence type="predicted"/>
<organism evidence="3 4">
    <name type="scientific">Epicoccum nigrum</name>
    <name type="common">Soil fungus</name>
    <name type="synonym">Epicoccum purpurascens</name>
    <dbReference type="NCBI Taxonomy" id="105696"/>
    <lineage>
        <taxon>Eukaryota</taxon>
        <taxon>Fungi</taxon>
        <taxon>Dikarya</taxon>
        <taxon>Ascomycota</taxon>
        <taxon>Pezizomycotina</taxon>
        <taxon>Dothideomycetes</taxon>
        <taxon>Pleosporomycetidae</taxon>
        <taxon>Pleosporales</taxon>
        <taxon>Pleosporineae</taxon>
        <taxon>Didymellaceae</taxon>
        <taxon>Epicoccum</taxon>
    </lineage>
</organism>
<feature type="compositionally biased region" description="Polar residues" evidence="2">
    <location>
        <begin position="316"/>
        <end position="326"/>
    </location>
</feature>
<dbReference type="PANTHER" id="PTHR42067">
    <property type="entry name" value="YALI0C15378P"/>
    <property type="match status" value="1"/>
</dbReference>
<dbReference type="InterPro" id="IPR014751">
    <property type="entry name" value="XRCC4-like_C"/>
</dbReference>
<dbReference type="EMBL" id="KZ107847">
    <property type="protein sequence ID" value="OSS47988.1"/>
    <property type="molecule type" value="Genomic_DNA"/>
</dbReference>
<sequence length="380" mass="41730">MPVEALRTSERNSMNRRIVPVEPASGRGELVVMEVQQEGPHELDVRLVGCEGENPYVANLKHSQLQELKHKFKGTNAEWDAVLAYFLLQRQLGPDQANLLEGVRMVYVLKKDHLEVAIRHDVQGIKVTWGEIILPKDEEFEFNPFEWAQTLAQAHLQISQELGEVKARIDDEKDTIARLQAQLDDFIKTKNEAETAMLQQFMELLNEKKRKIRDQSRLLAGAQVDKSTAHAIQTARTETPRKAGPSRSSKRKAPTRAAKVAQKEESDSDQMEIEEAMHEEQTGNEDVPGPATPDRGSDDETASEGEASDSGPGDGSSETLKSTPTVAQPTSGPAASSGGLPPPRALPFGRASTRNKGPAGKPSPPPPVGDDDDETDDEEL</sequence>
<feature type="compositionally biased region" description="Acidic residues" evidence="2">
    <location>
        <begin position="297"/>
        <end position="307"/>
    </location>
</feature>
<feature type="region of interest" description="Disordered" evidence="2">
    <location>
        <begin position="223"/>
        <end position="380"/>
    </location>
</feature>
<dbReference type="OMA" id="IQLFDWS"/>
<dbReference type="Proteomes" id="UP000193240">
    <property type="component" value="Unassembled WGS sequence"/>
</dbReference>
<keyword evidence="4" id="KW-1185">Reference proteome</keyword>
<evidence type="ECO:0000313" key="3">
    <source>
        <dbReference type="EMBL" id="OSS47988.1"/>
    </source>
</evidence>
<feature type="compositionally biased region" description="Low complexity" evidence="2">
    <location>
        <begin position="327"/>
        <end position="339"/>
    </location>
</feature>
<protein>
    <recommendedName>
        <fullName evidence="5">DNA repair protein XRCC4</fullName>
    </recommendedName>
</protein>
<dbReference type="AlphaFoldDB" id="A0A1Y2LYC0"/>
<gene>
    <name evidence="3" type="ORF">B5807_06340</name>
</gene>
<dbReference type="STRING" id="105696.A0A1Y2LYC0"/>
<feature type="coiled-coil region" evidence="1">
    <location>
        <begin position="162"/>
        <end position="218"/>
    </location>
</feature>
<evidence type="ECO:0000256" key="1">
    <source>
        <dbReference type="SAM" id="Coils"/>
    </source>
</evidence>
<accession>A0A1Y2LYC0</accession>
<feature type="compositionally biased region" description="Acidic residues" evidence="2">
    <location>
        <begin position="369"/>
        <end position="380"/>
    </location>
</feature>
<dbReference type="SUPFAM" id="SSF58022">
    <property type="entry name" value="XRCC4, C-terminal oligomerization domain"/>
    <property type="match status" value="1"/>
</dbReference>
<keyword evidence="1" id="KW-0175">Coiled coil</keyword>
<dbReference type="Gene3D" id="1.20.5.370">
    <property type="match status" value="1"/>
</dbReference>